<name>A0ABR5L3M1_PSESG</name>
<keyword evidence="2" id="KW-0472">Membrane</keyword>
<reference evidence="3 4" key="2">
    <citation type="submission" date="2015-10" db="EMBL/GenBank/DDBJ databases">
        <title>Comparative genomics and high-throughput reverse genetic screens identify a new phytobacterial MAMP and an Arabidopsis receptor required for immune elicitation.</title>
        <authorList>
            <person name="Mott G.A."/>
            <person name="Thakur S."/>
            <person name="Wang P.W."/>
            <person name="Desveaux D."/>
            <person name="Guttman D.S."/>
        </authorList>
    </citation>
    <scope>NUCLEOTIDE SEQUENCE [LARGE SCALE GENOMIC DNA]</scope>
    <source>
        <strain evidence="3 4">BR1</strain>
    </source>
</reference>
<keyword evidence="4" id="KW-1185">Reference proteome</keyword>
<feature type="coiled-coil region" evidence="1">
    <location>
        <begin position="101"/>
        <end position="128"/>
    </location>
</feature>
<dbReference type="EMBL" id="LGLO01000116">
    <property type="protein sequence ID" value="KPC38507.1"/>
    <property type="molecule type" value="Genomic_DNA"/>
</dbReference>
<keyword evidence="2" id="KW-0812">Transmembrane</keyword>
<sequence>MSEHETIPSTARDALIIELLSDVGRLHDEVKRIPKLLELSMRDSLDIVADAVEDAEDTALLLQESTKEVIQATAAKAGVDVAVEMSTAIHQSLERVFEPALQRAAVKIDGLEKRITALSGNIRDAQATRFNYIILTGLVAVTITMMCALGWIAIQSQDVNETNKWFYNEYKKQQAVIDTLPPALKKRFESESTGK</sequence>
<protein>
    <submittedName>
        <fullName evidence="3">Uncharacterized protein</fullName>
    </submittedName>
</protein>
<dbReference type="RefSeq" id="WP_004667002.1">
    <property type="nucleotide sequence ID" value="NZ_LGLM01000016.1"/>
</dbReference>
<reference evidence="3 4" key="1">
    <citation type="submission" date="2015-07" db="EMBL/GenBank/DDBJ databases">
        <authorList>
            <person name="O'Brien H.E."/>
            <person name="Thakur S."/>
            <person name="Gong Y."/>
            <person name="Wang P.W."/>
            <person name="Guttman D.S."/>
        </authorList>
    </citation>
    <scope>NUCLEOTIDE SEQUENCE [LARGE SCALE GENOMIC DNA]</scope>
    <source>
        <strain evidence="3 4">BR1</strain>
    </source>
</reference>
<keyword evidence="1" id="KW-0175">Coiled coil</keyword>
<proteinExistence type="predicted"/>
<gene>
    <name evidence="3" type="ORF">AC496_4469</name>
</gene>
<dbReference type="Proteomes" id="UP000037836">
    <property type="component" value="Unassembled WGS sequence"/>
</dbReference>
<evidence type="ECO:0000256" key="1">
    <source>
        <dbReference type="SAM" id="Coils"/>
    </source>
</evidence>
<organism evidence="3 4">
    <name type="scientific">Pseudomonas savastanoi pv. glycinea</name>
    <name type="common">Pseudomonas syringae pv. glycinea</name>
    <dbReference type="NCBI Taxonomy" id="318"/>
    <lineage>
        <taxon>Bacteria</taxon>
        <taxon>Pseudomonadati</taxon>
        <taxon>Pseudomonadota</taxon>
        <taxon>Gammaproteobacteria</taxon>
        <taxon>Pseudomonadales</taxon>
        <taxon>Pseudomonadaceae</taxon>
        <taxon>Pseudomonas</taxon>
    </lineage>
</organism>
<accession>A0ABR5L3M1</accession>
<evidence type="ECO:0000313" key="4">
    <source>
        <dbReference type="Proteomes" id="UP000037836"/>
    </source>
</evidence>
<comment type="caution">
    <text evidence="3">The sequence shown here is derived from an EMBL/GenBank/DDBJ whole genome shotgun (WGS) entry which is preliminary data.</text>
</comment>
<feature type="transmembrane region" description="Helical" evidence="2">
    <location>
        <begin position="132"/>
        <end position="154"/>
    </location>
</feature>
<evidence type="ECO:0000256" key="2">
    <source>
        <dbReference type="SAM" id="Phobius"/>
    </source>
</evidence>
<evidence type="ECO:0000313" key="3">
    <source>
        <dbReference type="EMBL" id="KPC38507.1"/>
    </source>
</evidence>
<keyword evidence="2" id="KW-1133">Transmembrane helix</keyword>